<evidence type="ECO:0000256" key="1">
    <source>
        <dbReference type="SAM" id="SignalP"/>
    </source>
</evidence>
<reference evidence="2" key="1">
    <citation type="journal article" date="2018" name="Sci. Rep.">
        <title>Characterisation of pathogen-specific regions and novel effector candidates in Fusarium oxysporum f. sp. cepae.</title>
        <authorList>
            <person name="Armitage A.D."/>
            <person name="Taylor A."/>
            <person name="Sobczyk M.K."/>
            <person name="Baxter L."/>
            <person name="Greenfield B.P."/>
            <person name="Bates H.J."/>
            <person name="Wilson F."/>
            <person name="Jackson A.C."/>
            <person name="Ott S."/>
            <person name="Harrison R.J."/>
            <person name="Clarkson J.P."/>
        </authorList>
    </citation>
    <scope>NUCLEOTIDE SEQUENCE [LARGE SCALE GENOMIC DNA]</scope>
    <source>
        <strain evidence="2">FoC_Fus2</strain>
    </source>
</reference>
<protein>
    <submittedName>
        <fullName evidence="2">Uncharacterized protein</fullName>
    </submittedName>
</protein>
<dbReference type="EMBL" id="MRCU01000009">
    <property type="protein sequence ID" value="RKK11304.1"/>
    <property type="molecule type" value="Genomic_DNA"/>
</dbReference>
<dbReference type="AlphaFoldDB" id="A0A3L6N1G4"/>
<keyword evidence="1" id="KW-0732">Signal</keyword>
<comment type="caution">
    <text evidence="2">The sequence shown here is derived from an EMBL/GenBank/DDBJ whole genome shotgun (WGS) entry which is preliminary data.</text>
</comment>
<organism evidence="2">
    <name type="scientific">Fusarium oxysporum f. sp. cepae</name>
    <dbReference type="NCBI Taxonomy" id="396571"/>
    <lineage>
        <taxon>Eukaryota</taxon>
        <taxon>Fungi</taxon>
        <taxon>Dikarya</taxon>
        <taxon>Ascomycota</taxon>
        <taxon>Pezizomycotina</taxon>
        <taxon>Sordariomycetes</taxon>
        <taxon>Hypocreomycetidae</taxon>
        <taxon>Hypocreales</taxon>
        <taxon>Nectriaceae</taxon>
        <taxon>Fusarium</taxon>
        <taxon>Fusarium oxysporum species complex</taxon>
    </lineage>
</organism>
<gene>
    <name evidence="2" type="ORF">BFJ65_g13187</name>
</gene>
<evidence type="ECO:0000313" key="2">
    <source>
        <dbReference type="EMBL" id="RKK11304.1"/>
    </source>
</evidence>
<accession>A0A3L6N1G4</accession>
<sequence>MMSISVIVSFLATLWALCYTSYAENGVSRSYRMCSQPKV</sequence>
<name>A0A3L6N1G4_FUSOX</name>
<dbReference type="Proteomes" id="UP000270866">
    <property type="component" value="Chromosome 11"/>
</dbReference>
<proteinExistence type="predicted"/>
<feature type="signal peptide" evidence="1">
    <location>
        <begin position="1"/>
        <end position="23"/>
    </location>
</feature>
<feature type="chain" id="PRO_5018297212" evidence="1">
    <location>
        <begin position="24"/>
        <end position="39"/>
    </location>
</feature>